<evidence type="ECO:0000313" key="1">
    <source>
        <dbReference type="EMBL" id="KAG0496539.1"/>
    </source>
</evidence>
<gene>
    <name evidence="1" type="ORF">HPP92_001230</name>
</gene>
<comment type="caution">
    <text evidence="1">The sequence shown here is derived from an EMBL/GenBank/DDBJ whole genome shotgun (WGS) entry which is preliminary data.</text>
</comment>
<organism evidence="1 2">
    <name type="scientific">Vanilla planifolia</name>
    <name type="common">Vanilla</name>
    <dbReference type="NCBI Taxonomy" id="51239"/>
    <lineage>
        <taxon>Eukaryota</taxon>
        <taxon>Viridiplantae</taxon>
        <taxon>Streptophyta</taxon>
        <taxon>Embryophyta</taxon>
        <taxon>Tracheophyta</taxon>
        <taxon>Spermatophyta</taxon>
        <taxon>Magnoliopsida</taxon>
        <taxon>Liliopsida</taxon>
        <taxon>Asparagales</taxon>
        <taxon>Orchidaceae</taxon>
        <taxon>Vanilloideae</taxon>
        <taxon>Vanilleae</taxon>
        <taxon>Vanilla</taxon>
    </lineage>
</organism>
<keyword evidence="2" id="KW-1185">Reference proteome</keyword>
<dbReference type="AlphaFoldDB" id="A0A835VDC7"/>
<protein>
    <submittedName>
        <fullName evidence="1">Uncharacterized protein</fullName>
    </submittedName>
</protein>
<dbReference type="Proteomes" id="UP000636800">
    <property type="component" value="Chromosome 1"/>
</dbReference>
<dbReference type="OrthoDB" id="418615at2759"/>
<evidence type="ECO:0000313" key="2">
    <source>
        <dbReference type="Proteomes" id="UP000636800"/>
    </source>
</evidence>
<sequence>MSHLGKFHKEAAPLLVDPKPTWRRFFSGDERTIERTWPRQPLDANVLGSN</sequence>
<proteinExistence type="predicted"/>
<name>A0A835VDC7_VANPL</name>
<accession>A0A835VDC7</accession>
<reference evidence="1 2" key="1">
    <citation type="journal article" date="2020" name="Nat. Food">
        <title>A phased Vanilla planifolia genome enables genetic improvement of flavour and production.</title>
        <authorList>
            <person name="Hasing T."/>
            <person name="Tang H."/>
            <person name="Brym M."/>
            <person name="Khazi F."/>
            <person name="Huang T."/>
            <person name="Chambers A.H."/>
        </authorList>
    </citation>
    <scope>NUCLEOTIDE SEQUENCE [LARGE SCALE GENOMIC DNA]</scope>
    <source>
        <tissue evidence="1">Leaf</tissue>
    </source>
</reference>
<dbReference type="EMBL" id="JADCNL010000001">
    <property type="protein sequence ID" value="KAG0496539.1"/>
    <property type="molecule type" value="Genomic_DNA"/>
</dbReference>